<dbReference type="PROSITE" id="PS51257">
    <property type="entry name" value="PROKAR_LIPOPROTEIN"/>
    <property type="match status" value="1"/>
</dbReference>
<dbReference type="EMBL" id="JAMQOM010000001">
    <property type="protein sequence ID" value="MDS0220432.1"/>
    <property type="molecule type" value="Genomic_DNA"/>
</dbReference>
<evidence type="ECO:0000313" key="1">
    <source>
        <dbReference type="EMBL" id="MDS0220432.1"/>
    </source>
</evidence>
<dbReference type="Proteomes" id="UP001253439">
    <property type="component" value="Unassembled WGS sequence"/>
</dbReference>
<evidence type="ECO:0008006" key="3">
    <source>
        <dbReference type="Google" id="ProtNLM"/>
    </source>
</evidence>
<dbReference type="RefSeq" id="WP_310895103.1">
    <property type="nucleotide sequence ID" value="NZ_JAMQOM010000001.1"/>
</dbReference>
<comment type="caution">
    <text evidence="1">The sequence shown here is derived from an EMBL/GenBank/DDBJ whole genome shotgun (WGS) entry which is preliminary data.</text>
</comment>
<accession>A0AAE4JFR6</accession>
<protein>
    <recommendedName>
        <fullName evidence="3">Lipoprotein</fullName>
    </recommendedName>
</protein>
<keyword evidence="2" id="KW-1185">Reference proteome</keyword>
<name>A0AAE4JFR6_9EURY</name>
<proteinExistence type="predicted"/>
<reference evidence="1 2" key="1">
    <citation type="submission" date="2022-06" db="EMBL/GenBank/DDBJ databases">
        <title>Haloarcula sp. a new haloarchaeum isolate from saline soil.</title>
        <authorList>
            <person name="Strakova D."/>
            <person name="Galisteo C."/>
            <person name="Sanchez-Porro C."/>
            <person name="Ventosa A."/>
        </authorList>
    </citation>
    <scope>NUCLEOTIDE SEQUENCE [LARGE SCALE GENOMIC DNA]</scope>
    <source>
        <strain evidence="1 2">S1AR25-5A</strain>
    </source>
</reference>
<gene>
    <name evidence="1" type="ORF">NDI54_03595</name>
</gene>
<evidence type="ECO:0000313" key="2">
    <source>
        <dbReference type="Proteomes" id="UP001253439"/>
    </source>
</evidence>
<sequence length="294" mass="31383">MRRGVAIAVVSLCLLSAGCAGLFGDGTAARETVTPAPVPTAEATASPEQRAPGIVGDRVVNATALGRAHVGQLSSTSYQVRHTRTVRNDSGVYKRVRTRASISTGYRSYRATRTVTGPGVTAREIHSTWRNGRALRWTTVNGSTSAEVVADSRGIGGPPRPPRAALFFEPTFNGRLITLLSVTNVTSIRPGGSVIKQLYGVSLYRIKGAGATDDRTIATRPVDRVTNVSLSATVTPNGVVRSYALQYTTVNGTETRRVTESLRYSDLGTTEVAFDTWHGSAPTAGRTDQYNRTE</sequence>
<dbReference type="AlphaFoldDB" id="A0AAE4JFR6"/>
<organism evidence="1 2">
    <name type="scientific">Haloarcula terrestris</name>
    <dbReference type="NCBI Taxonomy" id="2950533"/>
    <lineage>
        <taxon>Archaea</taxon>
        <taxon>Methanobacteriati</taxon>
        <taxon>Methanobacteriota</taxon>
        <taxon>Stenosarchaea group</taxon>
        <taxon>Halobacteria</taxon>
        <taxon>Halobacteriales</taxon>
        <taxon>Haloarculaceae</taxon>
        <taxon>Haloarcula</taxon>
    </lineage>
</organism>